<organism evidence="6">
    <name type="scientific">Parabacteroides goldsteinii</name>
    <dbReference type="NCBI Taxonomy" id="328812"/>
    <lineage>
        <taxon>Bacteria</taxon>
        <taxon>Pseudomonadati</taxon>
        <taxon>Bacteroidota</taxon>
        <taxon>Bacteroidia</taxon>
        <taxon>Bacteroidales</taxon>
        <taxon>Tannerellaceae</taxon>
        <taxon>Parabacteroides</taxon>
    </lineage>
</organism>
<dbReference type="Gene3D" id="1.10.260.40">
    <property type="entry name" value="lambda repressor-like DNA-binding domains"/>
    <property type="match status" value="1"/>
</dbReference>
<keyword evidence="3" id="KW-0804">Transcription</keyword>
<dbReference type="Pfam" id="PF00717">
    <property type="entry name" value="Peptidase_S24"/>
    <property type="match status" value="1"/>
</dbReference>
<evidence type="ECO:0000259" key="4">
    <source>
        <dbReference type="Pfam" id="PF00717"/>
    </source>
</evidence>
<gene>
    <name evidence="6" type="ORF">GKE01_11340</name>
</gene>
<feature type="domain" description="Bacteriophage CI repressor N-terminal" evidence="5">
    <location>
        <begin position="18"/>
        <end position="66"/>
    </location>
</feature>
<reference evidence="6" key="1">
    <citation type="journal article" date="2019" name="Nat. Med.">
        <title>A library of human gut bacterial isolates paired with longitudinal multiomics data enables mechanistic microbiome research.</title>
        <authorList>
            <person name="Poyet M."/>
            <person name="Groussin M."/>
            <person name="Gibbons S.M."/>
            <person name="Avila-Pacheco J."/>
            <person name="Jiang X."/>
            <person name="Kearney S.M."/>
            <person name="Perrotta A.R."/>
            <person name="Berdy B."/>
            <person name="Zhao S."/>
            <person name="Lieberman T.D."/>
            <person name="Swanson P.K."/>
            <person name="Smith M."/>
            <person name="Roesemann S."/>
            <person name="Alexander J.E."/>
            <person name="Rich S.A."/>
            <person name="Livny J."/>
            <person name="Vlamakis H."/>
            <person name="Clish C."/>
            <person name="Bullock K."/>
            <person name="Deik A."/>
            <person name="Scott J."/>
            <person name="Pierce K.A."/>
            <person name="Xavier R.J."/>
            <person name="Alm E.J."/>
        </authorList>
    </citation>
    <scope>NUCLEOTIDE SEQUENCE</scope>
    <source>
        <strain evidence="6">BIOML-A4</strain>
    </source>
</reference>
<evidence type="ECO:0000256" key="2">
    <source>
        <dbReference type="ARBA" id="ARBA00023125"/>
    </source>
</evidence>
<dbReference type="GO" id="GO:0003677">
    <property type="term" value="F:DNA binding"/>
    <property type="evidence" value="ECO:0007669"/>
    <property type="project" value="UniProtKB-KW"/>
</dbReference>
<dbReference type="CDD" id="cd06529">
    <property type="entry name" value="S24_LexA-like"/>
    <property type="match status" value="1"/>
</dbReference>
<dbReference type="AlphaFoldDB" id="A0A6G1ZEF0"/>
<accession>A0A6G1ZEF0</accession>
<evidence type="ECO:0000256" key="1">
    <source>
        <dbReference type="ARBA" id="ARBA00023015"/>
    </source>
</evidence>
<keyword evidence="1" id="KW-0805">Transcription regulation</keyword>
<dbReference type="InterPro" id="IPR010744">
    <property type="entry name" value="Phage_CI_N"/>
</dbReference>
<comment type="caution">
    <text evidence="6">The sequence shown here is derived from an EMBL/GenBank/DDBJ whole genome shotgun (WGS) entry which is preliminary data.</text>
</comment>
<keyword evidence="2" id="KW-0238">DNA-binding</keyword>
<dbReference type="PANTHER" id="PTHR40661">
    <property type="match status" value="1"/>
</dbReference>
<dbReference type="GO" id="GO:0045892">
    <property type="term" value="P:negative regulation of DNA-templated transcription"/>
    <property type="evidence" value="ECO:0007669"/>
    <property type="project" value="InterPro"/>
</dbReference>
<dbReference type="Gene3D" id="2.10.109.10">
    <property type="entry name" value="Umud Fragment, subunit A"/>
    <property type="match status" value="1"/>
</dbReference>
<evidence type="ECO:0000313" key="6">
    <source>
        <dbReference type="EMBL" id="MRY12061.1"/>
    </source>
</evidence>
<evidence type="ECO:0000259" key="5">
    <source>
        <dbReference type="Pfam" id="PF07022"/>
    </source>
</evidence>
<dbReference type="PANTHER" id="PTHR40661:SF1">
    <property type="entry name" value="HTH CRO_C1-TYPE DOMAIN-CONTAINING PROTEIN"/>
    <property type="match status" value="1"/>
</dbReference>
<name>A0A6G1ZEF0_9BACT</name>
<dbReference type="InterPro" id="IPR010982">
    <property type="entry name" value="Lambda_DNA-bd_dom_sf"/>
</dbReference>
<sequence>MDKKNMLEAIITHFADGNKSQLARILNISPQAISTWLSRGTFDQELIYAKCENINPDWLLTGRGSMLKSEGMPLMGDKEAEKEEVLPEVNYEYKGAPYYNVDFIGGFDLVLNDQTRNPDYYINFPPYNREGVVWCNITGHSMEPELNNGDFIAMKEMHSPIEYLPAGEIYGIITEDYRTVKRIRMADRDGFVRLIPTNKNPEYAEQEIPVEMIRKVYAVLGSMHRLF</sequence>
<dbReference type="RefSeq" id="WP_154278038.1">
    <property type="nucleotide sequence ID" value="NZ_WKLJ01000001.1"/>
</dbReference>
<protein>
    <submittedName>
        <fullName evidence="6">Uncharacterized protein</fullName>
    </submittedName>
</protein>
<dbReference type="SUPFAM" id="SSF51306">
    <property type="entry name" value="LexA/Signal peptidase"/>
    <property type="match status" value="1"/>
</dbReference>
<dbReference type="InterPro" id="IPR039418">
    <property type="entry name" value="LexA-like"/>
</dbReference>
<dbReference type="EMBL" id="WKLP01000015">
    <property type="protein sequence ID" value="MRY12061.1"/>
    <property type="molecule type" value="Genomic_DNA"/>
</dbReference>
<dbReference type="InterPro" id="IPR015927">
    <property type="entry name" value="Peptidase_S24_S26A/B/C"/>
</dbReference>
<proteinExistence type="predicted"/>
<dbReference type="InterPro" id="IPR036286">
    <property type="entry name" value="LexA/Signal_pep-like_sf"/>
</dbReference>
<evidence type="ECO:0000256" key="3">
    <source>
        <dbReference type="ARBA" id="ARBA00023163"/>
    </source>
</evidence>
<feature type="domain" description="Peptidase S24/S26A/S26B/S26C" evidence="4">
    <location>
        <begin position="124"/>
        <end position="210"/>
    </location>
</feature>
<dbReference type="Pfam" id="PF07022">
    <property type="entry name" value="Phage_CI_repr"/>
    <property type="match status" value="1"/>
</dbReference>